<dbReference type="EMBL" id="JACHBI010000007">
    <property type="protein sequence ID" value="MBB5575090.1"/>
    <property type="molecule type" value="Genomic_DNA"/>
</dbReference>
<name>A0A7W9D2G2_9HYPH</name>
<dbReference type="RefSeq" id="WP_181315995.1">
    <property type="nucleotide sequence ID" value="NZ_JACHBI010000007.1"/>
</dbReference>
<sequence>MQISTIAAIGGLGKTGGRVVRQVLARPPRNFSDYARGTATSGIWSVQS</sequence>
<proteinExistence type="predicted"/>
<gene>
    <name evidence="1" type="ORF">GGD50_003719</name>
</gene>
<accession>A0A7W9D2G2</accession>
<dbReference type="AlphaFoldDB" id="A0A7W9D2G2"/>
<evidence type="ECO:0000313" key="2">
    <source>
        <dbReference type="Proteomes" id="UP000549882"/>
    </source>
</evidence>
<protein>
    <submittedName>
        <fullName evidence="1">Uncharacterized protein</fullName>
    </submittedName>
</protein>
<dbReference type="Proteomes" id="UP000549882">
    <property type="component" value="Unassembled WGS sequence"/>
</dbReference>
<reference evidence="1 2" key="1">
    <citation type="submission" date="2020-08" db="EMBL/GenBank/DDBJ databases">
        <title>Genomic Encyclopedia of Type Strains, Phase IV (KMG-V): Genome sequencing to study the core and pangenomes of soil and plant-associated prokaryotes.</title>
        <authorList>
            <person name="Whitman W."/>
        </authorList>
    </citation>
    <scope>NUCLEOTIDE SEQUENCE [LARGE SCALE GENOMIC DNA]</scope>
    <source>
        <strain evidence="1 2">SEMIA 4064</strain>
    </source>
</reference>
<evidence type="ECO:0000313" key="1">
    <source>
        <dbReference type="EMBL" id="MBB5575090.1"/>
    </source>
</evidence>
<organism evidence="1 2">
    <name type="scientific">Rhizobium paranaense</name>
    <dbReference type="NCBI Taxonomy" id="1650438"/>
    <lineage>
        <taxon>Bacteria</taxon>
        <taxon>Pseudomonadati</taxon>
        <taxon>Pseudomonadota</taxon>
        <taxon>Alphaproteobacteria</taxon>
        <taxon>Hyphomicrobiales</taxon>
        <taxon>Rhizobiaceae</taxon>
        <taxon>Rhizobium/Agrobacterium group</taxon>
        <taxon>Rhizobium</taxon>
    </lineage>
</organism>
<comment type="caution">
    <text evidence="1">The sequence shown here is derived from an EMBL/GenBank/DDBJ whole genome shotgun (WGS) entry which is preliminary data.</text>
</comment>
<keyword evidence="2" id="KW-1185">Reference proteome</keyword>